<organism evidence="1 2">
    <name type="scientific">Caerostris extrusa</name>
    <name type="common">Bark spider</name>
    <name type="synonym">Caerostris bankana</name>
    <dbReference type="NCBI Taxonomy" id="172846"/>
    <lineage>
        <taxon>Eukaryota</taxon>
        <taxon>Metazoa</taxon>
        <taxon>Ecdysozoa</taxon>
        <taxon>Arthropoda</taxon>
        <taxon>Chelicerata</taxon>
        <taxon>Arachnida</taxon>
        <taxon>Araneae</taxon>
        <taxon>Araneomorphae</taxon>
        <taxon>Entelegynae</taxon>
        <taxon>Araneoidea</taxon>
        <taxon>Araneidae</taxon>
        <taxon>Caerostris</taxon>
    </lineage>
</organism>
<dbReference type="EMBL" id="BPLR01004478">
    <property type="protein sequence ID" value="GIX95184.1"/>
    <property type="molecule type" value="Genomic_DNA"/>
</dbReference>
<name>A0AAV4PDQ1_CAEEX</name>
<dbReference type="AlphaFoldDB" id="A0AAV4PDQ1"/>
<dbReference type="Proteomes" id="UP001054945">
    <property type="component" value="Unassembled WGS sequence"/>
</dbReference>
<evidence type="ECO:0000313" key="1">
    <source>
        <dbReference type="EMBL" id="GIX95184.1"/>
    </source>
</evidence>
<reference evidence="1 2" key="1">
    <citation type="submission" date="2021-06" db="EMBL/GenBank/DDBJ databases">
        <title>Caerostris extrusa draft genome.</title>
        <authorList>
            <person name="Kono N."/>
            <person name="Arakawa K."/>
        </authorList>
    </citation>
    <scope>NUCLEOTIDE SEQUENCE [LARGE SCALE GENOMIC DNA]</scope>
</reference>
<keyword evidence="2" id="KW-1185">Reference proteome</keyword>
<accession>A0AAV4PDQ1</accession>
<proteinExistence type="predicted"/>
<gene>
    <name evidence="1" type="ORF">CEXT_147661</name>
</gene>
<protein>
    <submittedName>
        <fullName evidence="1">Uncharacterized protein</fullName>
    </submittedName>
</protein>
<evidence type="ECO:0000313" key="2">
    <source>
        <dbReference type="Proteomes" id="UP001054945"/>
    </source>
</evidence>
<sequence>MGIPIASEESDPSILWTLPLSCSPPRTNNSDLGVSSEIEGRFATSSNKLSNTWTVLQDPGVKRVELLSSSNKLSNTWTVARSRVKEVEYRMDLCGWCAQIGFEDLVLKPQQRRRIMHSIRDHLRMNRSFEAAQQK</sequence>
<comment type="caution">
    <text evidence="1">The sequence shown here is derived from an EMBL/GenBank/DDBJ whole genome shotgun (WGS) entry which is preliminary data.</text>
</comment>